<accession>A0A8T1MYQ6</accession>
<evidence type="ECO:0000313" key="1">
    <source>
        <dbReference type="EMBL" id="KAG5454068.1"/>
    </source>
</evidence>
<reference evidence="1 2" key="2">
    <citation type="journal article" date="2021" name="Genomics">
        <title>High-quality reference genome for Clonorchis sinensis.</title>
        <authorList>
            <person name="Young N.D."/>
            <person name="Stroehlein A.J."/>
            <person name="Kinkar L."/>
            <person name="Wang T."/>
            <person name="Sohn W.M."/>
            <person name="Chang B.C.H."/>
            <person name="Kaur P."/>
            <person name="Weisz D."/>
            <person name="Dudchenko O."/>
            <person name="Aiden E.L."/>
            <person name="Korhonen P.K."/>
            <person name="Gasser R.B."/>
        </authorList>
    </citation>
    <scope>NUCLEOTIDE SEQUENCE [LARGE SCALE GENOMIC DNA]</scope>
    <source>
        <strain evidence="1">Cs-k2</strain>
    </source>
</reference>
<reference evidence="1 2" key="1">
    <citation type="journal article" date="2018" name="Biotechnol. Adv.">
        <title>Improved genomic resources and new bioinformatic workflow for the carcinogenic parasite Clonorchis sinensis: Biotechnological implications.</title>
        <authorList>
            <person name="Wang D."/>
            <person name="Korhonen P.K."/>
            <person name="Gasser R.B."/>
            <person name="Young N.D."/>
        </authorList>
    </citation>
    <scope>NUCLEOTIDE SEQUENCE [LARGE SCALE GENOMIC DNA]</scope>
    <source>
        <strain evidence="1">Cs-k2</strain>
    </source>
</reference>
<organism evidence="1 2">
    <name type="scientific">Clonorchis sinensis</name>
    <name type="common">Chinese liver fluke</name>
    <dbReference type="NCBI Taxonomy" id="79923"/>
    <lineage>
        <taxon>Eukaryota</taxon>
        <taxon>Metazoa</taxon>
        <taxon>Spiralia</taxon>
        <taxon>Lophotrochozoa</taxon>
        <taxon>Platyhelminthes</taxon>
        <taxon>Trematoda</taxon>
        <taxon>Digenea</taxon>
        <taxon>Opisthorchiida</taxon>
        <taxon>Opisthorchiata</taxon>
        <taxon>Opisthorchiidae</taxon>
        <taxon>Clonorchis</taxon>
    </lineage>
</organism>
<comment type="caution">
    <text evidence="1">The sequence shown here is derived from an EMBL/GenBank/DDBJ whole genome shotgun (WGS) entry which is preliminary data.</text>
</comment>
<gene>
    <name evidence="1" type="ORF">CSKR_114159</name>
</gene>
<evidence type="ECO:0000313" key="2">
    <source>
        <dbReference type="Proteomes" id="UP000286415"/>
    </source>
</evidence>
<protein>
    <submittedName>
        <fullName evidence="1">Uncharacterized protein</fullName>
    </submittedName>
</protein>
<proteinExistence type="predicted"/>
<keyword evidence="2" id="KW-1185">Reference proteome</keyword>
<sequence length="291" mass="33006">MMLKILDISCDDAGAQFVDHSSFQPRLQHPMYLQTSRFFEIANNCSAHAFSALKYPATVRTRDVHYPLSRLVLSFIAKECFLHVKPTYLSLNLTTPNNAYILISPNHNVKLQLNIRHLIEPVFLKFLEYSMTITQLQTNGAKQLHKFRDKSHFPIAEKWSYEKTYCSHAPSVVSTDTQCFWDKTNARQSNEFGVAAIVTSTARPVRFESLYAMCSFIRMAHALISLVLLGASLTLTTRMGHANCLSTLLSVSPERRLVLEKLTAMKKLPNNSLNRSSHFAQSFAKKTTSAR</sequence>
<name>A0A8T1MYQ6_CLOSI</name>
<dbReference type="Proteomes" id="UP000286415">
    <property type="component" value="Unassembled WGS sequence"/>
</dbReference>
<dbReference type="EMBL" id="NIRI02000010">
    <property type="protein sequence ID" value="KAG5454068.1"/>
    <property type="molecule type" value="Genomic_DNA"/>
</dbReference>